<gene>
    <name evidence="1" type="ORF">D9613_006516</name>
</gene>
<accession>A0A8H4QGL1</accession>
<dbReference type="EMBL" id="JAACJL010000058">
    <property type="protein sequence ID" value="KAF4610533.1"/>
    <property type="molecule type" value="Genomic_DNA"/>
</dbReference>
<comment type="caution">
    <text evidence="1">The sequence shown here is derived from an EMBL/GenBank/DDBJ whole genome shotgun (WGS) entry which is preliminary data.</text>
</comment>
<name>A0A8H4QGL1_9AGAR</name>
<sequence>MMAAASALHHDILWNVFHMIATANRCVRGFGMLSETHCLEHLRHASQTCSAWRQTLLSSPSIWAMCLDMDHLQLRTEAWRLEIIRRTANAPIRVTRFRESNSFSKEDEWFFTFLKANWYRLHSLDFTLHPSSLEKFLEIQNLPAPTLIFFKCTFLPLRPGEFERSMYPQIPESVILLGGGAPHLRSLLIYSGSYRSDGTDALEFQMPIQSPLFSQLRSLDIRPVYDERHILHALSSTPLIESLSLSFSSSKITIGGTDVTTPPSILPFPCLKKLKVKVNGNIPASIRFLSLLDMKCCKFALDLCFLTDPDCDLTDISSSLSGILSAYFRHFDGERPTVQGKPLTVYITSSTVNISGGPRDFSLVLQGFNQSSSIPAASFFQAFASSRWYEAAEELRLYTCTCLPELRILLASLLSVKCLQISADEFARIHAWGQLGSCAELLPDLEEVYVVDEDVNEETLGMLHEFLDSRISCGGKFIQACTYSDFPDNCLEVVM</sequence>
<proteinExistence type="predicted"/>
<evidence type="ECO:0000313" key="2">
    <source>
        <dbReference type="Proteomes" id="UP000521872"/>
    </source>
</evidence>
<reference evidence="1 2" key="1">
    <citation type="submission" date="2019-12" db="EMBL/GenBank/DDBJ databases">
        <authorList>
            <person name="Floudas D."/>
            <person name="Bentzer J."/>
            <person name="Ahren D."/>
            <person name="Johansson T."/>
            <person name="Persson P."/>
            <person name="Tunlid A."/>
        </authorList>
    </citation>
    <scope>NUCLEOTIDE SEQUENCE [LARGE SCALE GENOMIC DNA]</scope>
    <source>
        <strain evidence="1 2">CBS 102.39</strain>
    </source>
</reference>
<dbReference type="Proteomes" id="UP000521872">
    <property type="component" value="Unassembled WGS sequence"/>
</dbReference>
<dbReference type="AlphaFoldDB" id="A0A8H4QGL1"/>
<keyword evidence="2" id="KW-1185">Reference proteome</keyword>
<protein>
    <recommendedName>
        <fullName evidence="3">F-box domain-containing protein</fullName>
    </recommendedName>
</protein>
<evidence type="ECO:0008006" key="3">
    <source>
        <dbReference type="Google" id="ProtNLM"/>
    </source>
</evidence>
<evidence type="ECO:0000313" key="1">
    <source>
        <dbReference type="EMBL" id="KAF4610533.1"/>
    </source>
</evidence>
<organism evidence="1 2">
    <name type="scientific">Agrocybe pediades</name>
    <dbReference type="NCBI Taxonomy" id="84607"/>
    <lineage>
        <taxon>Eukaryota</taxon>
        <taxon>Fungi</taxon>
        <taxon>Dikarya</taxon>
        <taxon>Basidiomycota</taxon>
        <taxon>Agaricomycotina</taxon>
        <taxon>Agaricomycetes</taxon>
        <taxon>Agaricomycetidae</taxon>
        <taxon>Agaricales</taxon>
        <taxon>Agaricineae</taxon>
        <taxon>Strophariaceae</taxon>
        <taxon>Agrocybe</taxon>
    </lineage>
</organism>